<dbReference type="PROSITE" id="PS00610">
    <property type="entry name" value="NA_NEUROTRAN_SYMP_1"/>
    <property type="match status" value="1"/>
</dbReference>
<accession>A0ABW4W4M7</accession>
<keyword evidence="6" id="KW-0769">Symport</keyword>
<dbReference type="NCBIfam" id="NF037979">
    <property type="entry name" value="Na_transp"/>
    <property type="match status" value="1"/>
</dbReference>
<protein>
    <recommendedName>
        <fullName evidence="6">Transporter</fullName>
    </recommendedName>
</protein>
<dbReference type="InterPro" id="IPR000175">
    <property type="entry name" value="Na/ntran_symport"/>
</dbReference>
<comment type="similarity">
    <text evidence="6">Belongs to the sodium:neurotransmitter symporter (SNF) (TC 2.A.22) family.</text>
</comment>
<feature type="transmembrane region" description="Helical" evidence="7">
    <location>
        <begin position="342"/>
        <end position="360"/>
    </location>
</feature>
<keyword evidence="4 7" id="KW-1133">Transmembrane helix</keyword>
<evidence type="ECO:0000256" key="2">
    <source>
        <dbReference type="ARBA" id="ARBA00022448"/>
    </source>
</evidence>
<feature type="transmembrane region" description="Helical" evidence="7">
    <location>
        <begin position="256"/>
        <end position="278"/>
    </location>
</feature>
<feature type="transmembrane region" description="Helical" evidence="7">
    <location>
        <begin position="12"/>
        <end position="30"/>
    </location>
</feature>
<evidence type="ECO:0000256" key="7">
    <source>
        <dbReference type="SAM" id="Phobius"/>
    </source>
</evidence>
<gene>
    <name evidence="8" type="ORF">ACFSJF_13325</name>
</gene>
<dbReference type="Pfam" id="PF00209">
    <property type="entry name" value="SNF"/>
    <property type="match status" value="2"/>
</dbReference>
<feature type="transmembrane region" description="Helical" evidence="7">
    <location>
        <begin position="93"/>
        <end position="118"/>
    </location>
</feature>
<feature type="transmembrane region" description="Helical" evidence="7">
    <location>
        <begin position="42"/>
        <end position="66"/>
    </location>
</feature>
<dbReference type="Proteomes" id="UP001597383">
    <property type="component" value="Unassembled WGS sequence"/>
</dbReference>
<dbReference type="RefSeq" id="WP_377557898.1">
    <property type="nucleotide sequence ID" value="NZ_JBHUHQ010000017.1"/>
</dbReference>
<comment type="caution">
    <text evidence="8">The sequence shown here is derived from an EMBL/GenBank/DDBJ whole genome shotgun (WGS) entry which is preliminary data.</text>
</comment>
<dbReference type="PANTHER" id="PTHR42948:SF1">
    <property type="entry name" value="TRANSPORTER"/>
    <property type="match status" value="1"/>
</dbReference>
<keyword evidence="9" id="KW-1185">Reference proteome</keyword>
<proteinExistence type="inferred from homology"/>
<sequence>MQNQKNDQWTSKLGFILSSAGAAVGLGAIWKFPYMTGMNGGGAFFFLFILFTLLIGLPILIAEFIIGRGAQREAVSAYKFLAPKSGWSIIGKWGVVGCFLLMSFYCVVGGWVLIYSILSVTGMIIKDQASYQQLFGTITESPLITLLGLAGFLVINVIVISFGIKSGIEKASKILMPLLFVFFIIIVIRAVTFEGAMEGIQFFLQPDFSQITSESILYALGQSFFSLAVGFSTMVTYSSYLGKDVSLPMSAASVSLMNIVISLLAGLAIFPVVFSFGLTPAEGPGLLFMVLPEAFSQMPFGEVFLSLFLLLFLFAILTSSFSMLEIITSAFTAKKKRSRVKIASIIGIIVFFAGIPASLSSSHMANVKIFGLTVFDATDFLVSNILLPGGCLLIALFISFKMDRALMKKEFYSGNSLPIGMFPIWFQLMRWLVPATIVIVFLGSLGIV</sequence>
<dbReference type="PANTHER" id="PTHR42948">
    <property type="entry name" value="TRANSPORTER"/>
    <property type="match status" value="1"/>
</dbReference>
<keyword evidence="2 6" id="KW-0813">Transport</keyword>
<dbReference type="InterPro" id="IPR037272">
    <property type="entry name" value="SNS_sf"/>
</dbReference>
<keyword evidence="3 6" id="KW-0812">Transmembrane</keyword>
<evidence type="ECO:0000313" key="9">
    <source>
        <dbReference type="Proteomes" id="UP001597383"/>
    </source>
</evidence>
<feature type="transmembrane region" description="Helical" evidence="7">
    <location>
        <begin position="298"/>
        <end position="321"/>
    </location>
</feature>
<dbReference type="SUPFAM" id="SSF161070">
    <property type="entry name" value="SNF-like"/>
    <property type="match status" value="1"/>
</dbReference>
<feature type="transmembrane region" description="Helical" evidence="7">
    <location>
        <begin position="380"/>
        <end position="400"/>
    </location>
</feature>
<comment type="subcellular location">
    <subcellularLocation>
        <location evidence="1">Membrane</location>
        <topology evidence="1">Multi-pass membrane protein</topology>
    </subcellularLocation>
</comment>
<dbReference type="InterPro" id="IPR047218">
    <property type="entry name" value="YocR/YhdH-like"/>
</dbReference>
<evidence type="ECO:0000256" key="3">
    <source>
        <dbReference type="ARBA" id="ARBA00022692"/>
    </source>
</evidence>
<dbReference type="PRINTS" id="PR00176">
    <property type="entry name" value="NANEUSMPORT"/>
</dbReference>
<dbReference type="PROSITE" id="PS50267">
    <property type="entry name" value="NA_NEUROTRAN_SYMP_3"/>
    <property type="match status" value="1"/>
</dbReference>
<evidence type="ECO:0000256" key="4">
    <source>
        <dbReference type="ARBA" id="ARBA00022989"/>
    </source>
</evidence>
<organism evidence="8 9">
    <name type="scientific">Ornithinibacillus salinisoli</name>
    <dbReference type="NCBI Taxonomy" id="1848459"/>
    <lineage>
        <taxon>Bacteria</taxon>
        <taxon>Bacillati</taxon>
        <taxon>Bacillota</taxon>
        <taxon>Bacilli</taxon>
        <taxon>Bacillales</taxon>
        <taxon>Bacillaceae</taxon>
        <taxon>Ornithinibacillus</taxon>
    </lineage>
</organism>
<evidence type="ECO:0000313" key="8">
    <source>
        <dbReference type="EMBL" id="MFD2045255.1"/>
    </source>
</evidence>
<evidence type="ECO:0000256" key="1">
    <source>
        <dbReference type="ARBA" id="ARBA00004141"/>
    </source>
</evidence>
<feature type="transmembrane region" description="Helical" evidence="7">
    <location>
        <begin position="143"/>
        <end position="162"/>
    </location>
</feature>
<keyword evidence="5 7" id="KW-0472">Membrane</keyword>
<feature type="transmembrane region" description="Helical" evidence="7">
    <location>
        <begin position="174"/>
        <end position="196"/>
    </location>
</feature>
<dbReference type="CDD" id="cd10336">
    <property type="entry name" value="SLC6sbd_Tyt1-Like"/>
    <property type="match status" value="1"/>
</dbReference>
<evidence type="ECO:0000256" key="5">
    <source>
        <dbReference type="ARBA" id="ARBA00023136"/>
    </source>
</evidence>
<evidence type="ECO:0000256" key="6">
    <source>
        <dbReference type="RuleBase" id="RU003732"/>
    </source>
</evidence>
<feature type="transmembrane region" description="Helical" evidence="7">
    <location>
        <begin position="428"/>
        <end position="447"/>
    </location>
</feature>
<reference evidence="9" key="1">
    <citation type="journal article" date="2019" name="Int. J. Syst. Evol. Microbiol.">
        <title>The Global Catalogue of Microorganisms (GCM) 10K type strain sequencing project: providing services to taxonomists for standard genome sequencing and annotation.</title>
        <authorList>
            <consortium name="The Broad Institute Genomics Platform"/>
            <consortium name="The Broad Institute Genome Sequencing Center for Infectious Disease"/>
            <person name="Wu L."/>
            <person name="Ma J."/>
        </authorList>
    </citation>
    <scope>NUCLEOTIDE SEQUENCE [LARGE SCALE GENOMIC DNA]</scope>
    <source>
        <strain evidence="9">R28</strain>
    </source>
</reference>
<name>A0ABW4W4M7_9BACI</name>
<dbReference type="EMBL" id="JBHUHQ010000017">
    <property type="protein sequence ID" value="MFD2045255.1"/>
    <property type="molecule type" value="Genomic_DNA"/>
</dbReference>
<feature type="transmembrane region" description="Helical" evidence="7">
    <location>
        <begin position="216"/>
        <end position="235"/>
    </location>
</feature>